<reference evidence="1 2" key="1">
    <citation type="submission" date="2015-09" db="EMBL/GenBank/DDBJ databases">
        <title>Trachymyrmex cornetzi WGS genome.</title>
        <authorList>
            <person name="Nygaard S."/>
            <person name="Hu H."/>
            <person name="Boomsma J."/>
            <person name="Zhang G."/>
        </authorList>
    </citation>
    <scope>NUCLEOTIDE SEQUENCE [LARGE SCALE GENOMIC DNA]</scope>
    <source>
        <strain evidence="1">Tcor2-1</strain>
        <tissue evidence="1">Whole body</tissue>
    </source>
</reference>
<dbReference type="Proteomes" id="UP000078492">
    <property type="component" value="Unassembled WGS sequence"/>
</dbReference>
<feature type="non-terminal residue" evidence="1">
    <location>
        <position position="1"/>
    </location>
</feature>
<evidence type="ECO:0000313" key="1">
    <source>
        <dbReference type="EMBL" id="KYN10809.1"/>
    </source>
</evidence>
<dbReference type="EMBL" id="KQ980979">
    <property type="protein sequence ID" value="KYN10809.1"/>
    <property type="molecule type" value="Genomic_DNA"/>
</dbReference>
<name>A0A195DEF7_9HYME</name>
<sequence>VFCVITESIYHNETFSTLPASRKSQPNIASFVLVNPKQIQHAEVIIKHFLARLTGSFIQPITLRLSSSDGGNLGSTVSEISKIIRAKIMEFAQISGLTASIRQYKQTLWNSTISKNWFTESLAQGSLLLYDLIGIGEEIGFTINHYFKTYNMTLYENKDLSPCKKTKSFKFFSTINDATSFSEKLFKCLLPVTNRRNPTSSFNLDRALVNLAKDSPDNTVKLFKFRLDQAFIRSAPSNDASSEQLYMLQLLCHSLVERVSHYSVCIKELRHFVTCVSLSRDQDSYEAIDHHRFLTKPWLTIIENLSGCKINVDNASINCQFYRRLPKSTTQQVKYIYEKILDQRIPKRSPFYLIANKLGNILSRSEWGRQLTYDVCKYFAIYQEGHRKLNTLSKNAAKDKRVAMRYKKMSVSLNIYKNGVLRETMLAVRNFHRFALKMQQFLIHGIRSSFKESWQNHYNILSCLSKWMMKLLELFGCANLSDTDIETSTSTDISLVNITDSDSASEEELDENGQMRHLVKYSKRDLELILQINSIFISAEIRKEADNIFGKLMRLMNHVSKVRSRNHRSTLACLANNLLLVTMFMETISFVSTLFCLGEHKDESNLEEMTESIWT</sequence>
<gene>
    <name evidence="1" type="ORF">ALC57_17009</name>
</gene>
<evidence type="ECO:0000313" key="2">
    <source>
        <dbReference type="Proteomes" id="UP000078492"/>
    </source>
</evidence>
<proteinExistence type="predicted"/>
<accession>A0A195DEF7</accession>
<dbReference type="AlphaFoldDB" id="A0A195DEF7"/>
<organism evidence="1 2">
    <name type="scientific">Trachymyrmex cornetzi</name>
    <dbReference type="NCBI Taxonomy" id="471704"/>
    <lineage>
        <taxon>Eukaryota</taxon>
        <taxon>Metazoa</taxon>
        <taxon>Ecdysozoa</taxon>
        <taxon>Arthropoda</taxon>
        <taxon>Hexapoda</taxon>
        <taxon>Insecta</taxon>
        <taxon>Pterygota</taxon>
        <taxon>Neoptera</taxon>
        <taxon>Endopterygota</taxon>
        <taxon>Hymenoptera</taxon>
        <taxon>Apocrita</taxon>
        <taxon>Aculeata</taxon>
        <taxon>Formicoidea</taxon>
        <taxon>Formicidae</taxon>
        <taxon>Myrmicinae</taxon>
        <taxon>Trachymyrmex</taxon>
    </lineage>
</organism>
<keyword evidence="2" id="KW-1185">Reference proteome</keyword>
<protein>
    <submittedName>
        <fullName evidence="1">Uncharacterized protein</fullName>
    </submittedName>
</protein>
<dbReference type="STRING" id="471704.A0A195DEF7"/>